<dbReference type="GO" id="GO:0005737">
    <property type="term" value="C:cytoplasm"/>
    <property type="evidence" value="ECO:0007669"/>
    <property type="project" value="TreeGrafter"/>
</dbReference>
<dbReference type="Pfam" id="PF00425">
    <property type="entry name" value="Chorismate_bind"/>
    <property type="match status" value="1"/>
</dbReference>
<dbReference type="InterPro" id="IPR005802">
    <property type="entry name" value="ADC_synth_comp_1"/>
</dbReference>
<keyword evidence="3" id="KW-1185">Reference proteome</keyword>
<keyword evidence="2" id="KW-0032">Aminotransferase</keyword>
<protein>
    <submittedName>
        <fullName evidence="2">Aminodeoxychorismate synthase component I</fullName>
        <ecNumber evidence="2">2.6.1.85</ecNumber>
    </submittedName>
</protein>
<dbReference type="OrthoDB" id="9803598at2"/>
<dbReference type="NCBIfam" id="TIGR00553">
    <property type="entry name" value="pabB"/>
    <property type="match status" value="1"/>
</dbReference>
<proteinExistence type="predicted"/>
<name>A0A5C6RTD8_9FLAO</name>
<accession>A0A5C6RTD8</accession>
<dbReference type="PANTHER" id="PTHR11236">
    <property type="entry name" value="AMINOBENZOATE/ANTHRANILATE SYNTHASE"/>
    <property type="match status" value="1"/>
</dbReference>
<dbReference type="AlphaFoldDB" id="A0A5C6RTD8"/>
<sequence length="407" mass="47066">MESFISRITEREKFQQQVLYYFQEFENVIFLNSNNNDSNLIAVAKTNNLDLKDWQFGFISYDYKNKVEPKLSSKNTCNVSFPEKHFFTPELLFLISENELELFYDDGLYSKLHVSKIIDEIIKVDVKTAVKQNIKITPRISKTSYIEKINKLKRHIQQGDIYEVNFCQEFYAEHVSINPIDIYFKLNEKSPTPFSCYVKHNGNYLLSASPERFIKKEGNKIFSQPIKGTIKRGENKAEDEQLKQELLKDKKERSENIMIVDLVRNDLAKIANKNTVHVDELCGIYTFPQVHQMISTVKAEIKDNTDFNEILKATFPMGSMTGAPKVRAMELIEEYETAKRGLYSGAVGYIDSLGNFDFNVVIRSILYNQKTDYLSFFVGGAITILSDPEKEYEECLLKAKAMFAVLC</sequence>
<dbReference type="GO" id="GO:0000162">
    <property type="term" value="P:L-tryptophan biosynthetic process"/>
    <property type="evidence" value="ECO:0007669"/>
    <property type="project" value="TreeGrafter"/>
</dbReference>
<feature type="domain" description="Chorismate-utilising enzyme C-terminal" evidence="1">
    <location>
        <begin position="142"/>
        <end position="398"/>
    </location>
</feature>
<evidence type="ECO:0000313" key="2">
    <source>
        <dbReference type="EMBL" id="TXB65205.1"/>
    </source>
</evidence>
<dbReference type="EC" id="2.6.1.85" evidence="2"/>
<dbReference type="EMBL" id="VOOS01000003">
    <property type="protein sequence ID" value="TXB65205.1"/>
    <property type="molecule type" value="Genomic_DNA"/>
</dbReference>
<reference evidence="2 3" key="1">
    <citation type="submission" date="2019-08" db="EMBL/GenBank/DDBJ databases">
        <title>Genome of Vicingus serpentipes NCIMB 15042.</title>
        <authorList>
            <person name="Bowman J.P."/>
        </authorList>
    </citation>
    <scope>NUCLEOTIDE SEQUENCE [LARGE SCALE GENOMIC DNA]</scope>
    <source>
        <strain evidence="2 3">NCIMB 15042</strain>
    </source>
</reference>
<dbReference type="InterPro" id="IPR015890">
    <property type="entry name" value="Chorismate_C"/>
</dbReference>
<dbReference type="Proteomes" id="UP000321721">
    <property type="component" value="Unassembled WGS sequence"/>
</dbReference>
<dbReference type="GO" id="GO:0008153">
    <property type="term" value="P:4-aminobenzoate biosynthetic process"/>
    <property type="evidence" value="ECO:0007669"/>
    <property type="project" value="TreeGrafter"/>
</dbReference>
<dbReference type="Gene3D" id="3.60.120.10">
    <property type="entry name" value="Anthranilate synthase"/>
    <property type="match status" value="1"/>
</dbReference>
<dbReference type="RefSeq" id="WP_147100035.1">
    <property type="nucleotide sequence ID" value="NZ_VOOS01000003.1"/>
</dbReference>
<evidence type="ECO:0000313" key="3">
    <source>
        <dbReference type="Proteomes" id="UP000321721"/>
    </source>
</evidence>
<comment type="caution">
    <text evidence="2">The sequence shown here is derived from an EMBL/GenBank/DDBJ whole genome shotgun (WGS) entry which is preliminary data.</text>
</comment>
<dbReference type="SUPFAM" id="SSF56322">
    <property type="entry name" value="ADC synthase"/>
    <property type="match status" value="1"/>
</dbReference>
<evidence type="ECO:0000259" key="1">
    <source>
        <dbReference type="Pfam" id="PF00425"/>
    </source>
</evidence>
<dbReference type="GO" id="GO:0009396">
    <property type="term" value="P:folic acid-containing compound biosynthetic process"/>
    <property type="evidence" value="ECO:0007669"/>
    <property type="project" value="InterPro"/>
</dbReference>
<organism evidence="2 3">
    <name type="scientific">Vicingus serpentipes</name>
    <dbReference type="NCBI Taxonomy" id="1926625"/>
    <lineage>
        <taxon>Bacteria</taxon>
        <taxon>Pseudomonadati</taxon>
        <taxon>Bacteroidota</taxon>
        <taxon>Flavobacteriia</taxon>
        <taxon>Flavobacteriales</taxon>
        <taxon>Vicingaceae</taxon>
        <taxon>Vicingus</taxon>
    </lineage>
</organism>
<dbReference type="GO" id="GO:0046820">
    <property type="term" value="F:4-amino-4-deoxychorismate synthase activity"/>
    <property type="evidence" value="ECO:0007669"/>
    <property type="project" value="UniProtKB-EC"/>
</dbReference>
<dbReference type="InterPro" id="IPR005801">
    <property type="entry name" value="ADC_synthase"/>
</dbReference>
<gene>
    <name evidence="2" type="primary">pabB</name>
    <name evidence="2" type="ORF">FRY74_07210</name>
</gene>
<dbReference type="PRINTS" id="PR00095">
    <property type="entry name" value="ANTSNTHASEI"/>
</dbReference>
<dbReference type="PANTHER" id="PTHR11236:SF18">
    <property type="entry name" value="AMINODEOXYCHORISMATE SYNTHASE"/>
    <property type="match status" value="1"/>
</dbReference>
<keyword evidence="2" id="KW-0808">Transferase</keyword>
<dbReference type="InterPro" id="IPR019999">
    <property type="entry name" value="Anth_synth_I-like"/>
</dbReference>